<reference evidence="2" key="1">
    <citation type="submission" date="2020-11" db="EMBL/GenBank/DDBJ databases">
        <authorList>
            <person name="Tran Van P."/>
        </authorList>
    </citation>
    <scope>NUCLEOTIDE SEQUENCE</scope>
</reference>
<accession>A0A7R9EQD7</accession>
<evidence type="ECO:0000256" key="1">
    <source>
        <dbReference type="SAM" id="MobiDB-lite"/>
    </source>
</evidence>
<feature type="region of interest" description="Disordered" evidence="1">
    <location>
        <begin position="1"/>
        <end position="38"/>
    </location>
</feature>
<name>A0A7R9EQD7_9NEOP</name>
<dbReference type="AlphaFoldDB" id="A0A7R9EQD7"/>
<evidence type="ECO:0000313" key="2">
    <source>
        <dbReference type="EMBL" id="CAD7439261.1"/>
    </source>
</evidence>
<feature type="region of interest" description="Disordered" evidence="1">
    <location>
        <begin position="53"/>
        <end position="90"/>
    </location>
</feature>
<sequence length="135" mass="15047">MARCRKTPFTLPLTPPTPRVSNPLGAATWKPSKGGKDARQLRAANYATFRDLEPPLNTPLLHPRRPPPYKSQPWPTVPRPYLEVDNSKPPRWIHEEPTAVITGATDGIGRAYAEAPSHLAQQLMFLRAMKRPGPV</sequence>
<organism evidence="2">
    <name type="scientific">Timema bartmani</name>
    <dbReference type="NCBI Taxonomy" id="61472"/>
    <lineage>
        <taxon>Eukaryota</taxon>
        <taxon>Metazoa</taxon>
        <taxon>Ecdysozoa</taxon>
        <taxon>Arthropoda</taxon>
        <taxon>Hexapoda</taxon>
        <taxon>Insecta</taxon>
        <taxon>Pterygota</taxon>
        <taxon>Neoptera</taxon>
        <taxon>Polyneoptera</taxon>
        <taxon>Phasmatodea</taxon>
        <taxon>Timematodea</taxon>
        <taxon>Timematoidea</taxon>
        <taxon>Timematidae</taxon>
        <taxon>Timema</taxon>
    </lineage>
</organism>
<feature type="compositionally biased region" description="Pro residues" evidence="1">
    <location>
        <begin position="68"/>
        <end position="78"/>
    </location>
</feature>
<dbReference type="EMBL" id="OD564633">
    <property type="protein sequence ID" value="CAD7439261.1"/>
    <property type="molecule type" value="Genomic_DNA"/>
</dbReference>
<gene>
    <name evidence="2" type="ORF">TBIB3V08_LOCUS1832</name>
</gene>
<proteinExistence type="predicted"/>
<protein>
    <submittedName>
        <fullName evidence="2">Uncharacterized protein</fullName>
    </submittedName>
</protein>